<evidence type="ECO:0000259" key="6">
    <source>
        <dbReference type="Pfam" id="PF00557"/>
    </source>
</evidence>
<dbReference type="Pfam" id="PF00557">
    <property type="entry name" value="Peptidase_M24"/>
    <property type="match status" value="1"/>
</dbReference>
<dbReference type="Gene3D" id="3.40.350.10">
    <property type="entry name" value="Creatinase/prolidase N-terminal domain"/>
    <property type="match status" value="2"/>
</dbReference>
<dbReference type="SUPFAM" id="SSF53092">
    <property type="entry name" value="Creatinase/prolidase N-terminal domain"/>
    <property type="match status" value="1"/>
</dbReference>
<evidence type="ECO:0000256" key="2">
    <source>
        <dbReference type="ARBA" id="ARBA00008766"/>
    </source>
</evidence>
<keyword evidence="3" id="KW-0479">Metal-binding</keyword>
<dbReference type="SUPFAM" id="SSF55920">
    <property type="entry name" value="Creatinase/aminopeptidase"/>
    <property type="match status" value="1"/>
</dbReference>
<dbReference type="OrthoDB" id="9995434at2759"/>
<dbReference type="FunFam" id="3.40.350.10:FF:000003">
    <property type="entry name" value="Xaa-pro aminopeptidase P"/>
    <property type="match status" value="1"/>
</dbReference>
<evidence type="ECO:0008006" key="11">
    <source>
        <dbReference type="Google" id="ProtNLM"/>
    </source>
</evidence>
<evidence type="ECO:0000256" key="5">
    <source>
        <dbReference type="ARBA" id="ARBA00023211"/>
    </source>
</evidence>
<dbReference type="PANTHER" id="PTHR43763:SF6">
    <property type="entry name" value="XAA-PRO AMINOPEPTIDASE 1"/>
    <property type="match status" value="1"/>
</dbReference>
<evidence type="ECO:0000256" key="4">
    <source>
        <dbReference type="ARBA" id="ARBA00022801"/>
    </source>
</evidence>
<keyword evidence="4" id="KW-0378">Hydrolase</keyword>
<dbReference type="Gene3D" id="3.90.230.10">
    <property type="entry name" value="Creatinase/methionine aminopeptidase superfamily"/>
    <property type="match status" value="1"/>
</dbReference>
<dbReference type="InterPro" id="IPR050422">
    <property type="entry name" value="X-Pro_aminopeptidase_P"/>
</dbReference>
<name>A0A8H7SV87_9FUNG</name>
<dbReference type="InterPro" id="IPR032416">
    <property type="entry name" value="Peptidase_M24_C"/>
</dbReference>
<dbReference type="GO" id="GO:0005737">
    <property type="term" value="C:cytoplasm"/>
    <property type="evidence" value="ECO:0007669"/>
    <property type="project" value="UniProtKB-ARBA"/>
</dbReference>
<dbReference type="EMBL" id="JAEPRE010000021">
    <property type="protein sequence ID" value="KAG2236194.1"/>
    <property type="molecule type" value="Genomic_DNA"/>
</dbReference>
<dbReference type="PANTHER" id="PTHR43763">
    <property type="entry name" value="XAA-PRO AMINOPEPTIDASE 1"/>
    <property type="match status" value="1"/>
</dbReference>
<dbReference type="InterPro" id="IPR000587">
    <property type="entry name" value="Creatinase_N"/>
</dbReference>
<comment type="caution">
    <text evidence="9">The sequence shown here is derived from an EMBL/GenBank/DDBJ whole genome shotgun (WGS) entry which is preliminary data.</text>
</comment>
<dbReference type="CDD" id="cd01085">
    <property type="entry name" value="APP"/>
    <property type="match status" value="1"/>
</dbReference>
<reference evidence="9" key="1">
    <citation type="submission" date="2021-01" db="EMBL/GenBank/DDBJ databases">
        <title>Metabolic potential, ecology and presence of endohyphal bacteria is reflected in genomic diversity of Mucoromycotina.</title>
        <authorList>
            <person name="Muszewska A."/>
            <person name="Okrasinska A."/>
            <person name="Steczkiewicz K."/>
            <person name="Drgas O."/>
            <person name="Orlowska M."/>
            <person name="Perlinska-Lenart U."/>
            <person name="Aleksandrzak-Piekarczyk T."/>
            <person name="Szatraj K."/>
            <person name="Zielenkiewicz U."/>
            <person name="Pilsyk S."/>
            <person name="Malc E."/>
            <person name="Mieczkowski P."/>
            <person name="Kruszewska J.S."/>
            <person name="Biernat P."/>
            <person name="Pawlowska J."/>
        </authorList>
    </citation>
    <scope>NUCLEOTIDE SEQUENCE</scope>
    <source>
        <strain evidence="9">WA0000018081</strain>
    </source>
</reference>
<dbReference type="Pfam" id="PF16188">
    <property type="entry name" value="Peptidase_M24_C"/>
    <property type="match status" value="1"/>
</dbReference>
<dbReference type="FunFam" id="3.90.230.10:FF:000007">
    <property type="entry name" value="Xaa-Pro aminopeptidase P"/>
    <property type="match status" value="1"/>
</dbReference>
<evidence type="ECO:0000256" key="3">
    <source>
        <dbReference type="ARBA" id="ARBA00022723"/>
    </source>
</evidence>
<dbReference type="Proteomes" id="UP000613177">
    <property type="component" value="Unassembled WGS sequence"/>
</dbReference>
<comment type="cofactor">
    <cofactor evidence="1">
        <name>Mn(2+)</name>
        <dbReference type="ChEBI" id="CHEBI:29035"/>
    </cofactor>
</comment>
<sequence length="614" mass="68857">MLSRSLLFQPKRLFSTVRKDSVSKLNALRAVMNVDAFVVPTEDAHQSEYTAECDNRRAWISGFTGSAGLAIVTKKDAALFTDGRYFLQACKELDSKHWKLMKQGLPGVPTWQEYLIKHVPANSTIGIDPSVITVQDATSLNQELSLIGSKLVFVEKNPVDQIRQDRPERPSEPIRVHPIQYAGKSVKSKLNDLRKSCNGNSIVVSLLDEIAWLFNLRGADIHCSPVFFSYCLVTNNNATLYLQNTNISKSVKDHLLEAGVQIKNYNDILDDLKHMDQPFLVDPDTTNMSILQAINEKNRIIKKGPSFINLAKAIKNEAELNGMRSCHKRDAVALCKHFSWLSDTLKKGQTLREFDAAVHLESMRQQDTSYVGLAFDTIAATGPNGAIIHYQPNPKDSDIINPCRIYLCDSGAQYIDGTTDVTRTFLFDGVATEFQKKAFTRVLQSHIAIDNIVFPQGTTGYQLDSIARVPLWKDGLNFRHGVGHGVGAYLNVHEGPHGIGSRLAYNNVPLQAGMMVTNEPGYYEDGQFGIRIENVLTVRRANTPYRFGNTDSLGFEHITFVPIGKNLLDVDILTAQDKQWINKYHQECRNVLEPLVNNHSKTLSWIERETEPLL</sequence>
<accession>A0A8H7SV87</accession>
<evidence type="ECO:0000256" key="1">
    <source>
        <dbReference type="ARBA" id="ARBA00001936"/>
    </source>
</evidence>
<evidence type="ECO:0000313" key="9">
    <source>
        <dbReference type="EMBL" id="KAG2236194.1"/>
    </source>
</evidence>
<feature type="domain" description="Creatinase N-terminal" evidence="7">
    <location>
        <begin position="32"/>
        <end position="152"/>
    </location>
</feature>
<feature type="domain" description="Peptidase M24 C-terminal" evidence="8">
    <location>
        <begin position="553"/>
        <end position="613"/>
    </location>
</feature>
<dbReference type="GO" id="GO:0046872">
    <property type="term" value="F:metal ion binding"/>
    <property type="evidence" value="ECO:0007669"/>
    <property type="project" value="UniProtKB-KW"/>
</dbReference>
<dbReference type="Pfam" id="PF16189">
    <property type="entry name" value="Creatinase_N_2"/>
    <property type="match status" value="1"/>
</dbReference>
<feature type="domain" description="Peptidase M24" evidence="6">
    <location>
        <begin position="322"/>
        <end position="539"/>
    </location>
</feature>
<organism evidence="9 10">
    <name type="scientific">Thamnidium elegans</name>
    <dbReference type="NCBI Taxonomy" id="101142"/>
    <lineage>
        <taxon>Eukaryota</taxon>
        <taxon>Fungi</taxon>
        <taxon>Fungi incertae sedis</taxon>
        <taxon>Mucoromycota</taxon>
        <taxon>Mucoromycotina</taxon>
        <taxon>Mucoromycetes</taxon>
        <taxon>Mucorales</taxon>
        <taxon>Mucorineae</taxon>
        <taxon>Mucoraceae</taxon>
        <taxon>Thamnidium</taxon>
    </lineage>
</organism>
<proteinExistence type="inferred from homology"/>
<dbReference type="InterPro" id="IPR029149">
    <property type="entry name" value="Creatin/AminoP/Spt16_N"/>
</dbReference>
<keyword evidence="5" id="KW-0464">Manganese</keyword>
<dbReference type="InterPro" id="IPR036005">
    <property type="entry name" value="Creatinase/aminopeptidase-like"/>
</dbReference>
<evidence type="ECO:0000259" key="8">
    <source>
        <dbReference type="Pfam" id="PF16188"/>
    </source>
</evidence>
<gene>
    <name evidence="9" type="ORF">INT48_003813</name>
</gene>
<comment type="similarity">
    <text evidence="2">Belongs to the peptidase M24B family.</text>
</comment>
<dbReference type="InterPro" id="IPR033740">
    <property type="entry name" value="Pept_M24B"/>
</dbReference>
<evidence type="ECO:0000313" key="10">
    <source>
        <dbReference type="Proteomes" id="UP000613177"/>
    </source>
</evidence>
<evidence type="ECO:0000259" key="7">
    <source>
        <dbReference type="Pfam" id="PF01321"/>
    </source>
</evidence>
<protein>
    <recommendedName>
        <fullName evidence="11">Xaa-Pro aminopeptidase</fullName>
    </recommendedName>
</protein>
<keyword evidence="10" id="KW-1185">Reference proteome</keyword>
<dbReference type="GO" id="GO:0070006">
    <property type="term" value="F:metalloaminopeptidase activity"/>
    <property type="evidence" value="ECO:0007669"/>
    <property type="project" value="InterPro"/>
</dbReference>
<dbReference type="Pfam" id="PF01321">
    <property type="entry name" value="Creatinase_N"/>
    <property type="match status" value="1"/>
</dbReference>
<dbReference type="AlphaFoldDB" id="A0A8H7SV87"/>
<dbReference type="InterPro" id="IPR000994">
    <property type="entry name" value="Pept_M24"/>
</dbReference>